<keyword evidence="2" id="KW-1185">Reference proteome</keyword>
<evidence type="ECO:0000313" key="1">
    <source>
        <dbReference type="EMBL" id="TGB05132.1"/>
    </source>
</evidence>
<evidence type="ECO:0000313" key="2">
    <source>
        <dbReference type="Proteomes" id="UP000297982"/>
    </source>
</evidence>
<organism evidence="1 2">
    <name type="scientific">Halobacillus salinus</name>
    <dbReference type="NCBI Taxonomy" id="192814"/>
    <lineage>
        <taxon>Bacteria</taxon>
        <taxon>Bacillati</taxon>
        <taxon>Bacillota</taxon>
        <taxon>Bacilli</taxon>
        <taxon>Bacillales</taxon>
        <taxon>Bacillaceae</taxon>
        <taxon>Halobacillus</taxon>
    </lineage>
</organism>
<name>A0A4Z0H3Y8_9BACI</name>
<dbReference type="EMBL" id="SRJC01000001">
    <property type="protein sequence ID" value="TGB05132.1"/>
    <property type="molecule type" value="Genomic_DNA"/>
</dbReference>
<accession>A0A4Z0H3Y8</accession>
<dbReference type="Proteomes" id="UP000297982">
    <property type="component" value="Unassembled WGS sequence"/>
</dbReference>
<proteinExistence type="predicted"/>
<dbReference type="AlphaFoldDB" id="A0A4Z0H3Y8"/>
<protein>
    <submittedName>
        <fullName evidence="1">Uncharacterized protein</fullName>
    </submittedName>
</protein>
<dbReference type="STRING" id="192814.GCA_900166575_02163"/>
<comment type="caution">
    <text evidence="1">The sequence shown here is derived from an EMBL/GenBank/DDBJ whole genome shotgun (WGS) entry which is preliminary data.</text>
</comment>
<sequence length="115" mass="13976">MGEVCDFRFYQSRKLVKERARNKKLIYEVYLSTIQFVHLTADGTYEDPGDYLNTSTDLRELYMNDEEKFWQMFDLVKKYWRLEIKYGNEIFGRAFDAFPTVESLCFFIKKEMKIM</sequence>
<gene>
    <name evidence="1" type="ORF">E4663_09105</name>
</gene>
<dbReference type="RefSeq" id="WP_206663480.1">
    <property type="nucleotide sequence ID" value="NZ_SRJC01000001.1"/>
</dbReference>
<reference evidence="1 2" key="1">
    <citation type="journal article" date="2003" name="Int. J. Syst. Evol. Microbiol.">
        <title>Halobacillus salinus sp. nov., isolated from a salt lake on the coast of the East Sea in Korea.</title>
        <authorList>
            <person name="Yoon J.H."/>
            <person name="Kang K.H."/>
            <person name="Park Y.H."/>
        </authorList>
    </citation>
    <scope>NUCLEOTIDE SEQUENCE [LARGE SCALE GENOMIC DNA]</scope>
    <source>
        <strain evidence="1 2">HSL-3</strain>
    </source>
</reference>